<dbReference type="PATRIC" id="fig|1167006.5.peg.2526"/>
<keyword evidence="4" id="KW-1185">Reference proteome</keyword>
<evidence type="ECO:0000256" key="1">
    <source>
        <dbReference type="SAM" id="MobiDB-lite"/>
    </source>
</evidence>
<dbReference type="STRING" id="1167006.UWK_02328"/>
<dbReference type="RefSeq" id="WP_015404556.1">
    <property type="nucleotide sequence ID" value="NC_020304.1"/>
</dbReference>
<evidence type="ECO:0000256" key="2">
    <source>
        <dbReference type="SAM" id="Phobius"/>
    </source>
</evidence>
<feature type="transmembrane region" description="Helical" evidence="2">
    <location>
        <begin position="1255"/>
        <end position="1279"/>
    </location>
</feature>
<dbReference type="KEGG" id="dsf:UWK_02328"/>
<feature type="transmembrane region" description="Helical" evidence="2">
    <location>
        <begin position="686"/>
        <end position="715"/>
    </location>
</feature>
<evidence type="ECO:0000313" key="4">
    <source>
        <dbReference type="Proteomes" id="UP000011721"/>
    </source>
</evidence>
<dbReference type="HOGENOM" id="CLU_005797_0_0_7"/>
<sequence>MRTSLRPVCKHFILLLQFFLLVSMTSIPSHSLAESRIPTELQQWIPWVLYDQEEKLCSIDTTESSRRYCTWPSEIELNVREDGATFSQKWLIETRSLVLLPGNTPFWPFNVQSGEKKLLVSTDRGRPAIWLDPGAHTITGSFAWNSLPENLLVPAETGLVHLTLLGKKVTRLQLDQQGRLWFKHTKETQKNSEESLTLQVFRKITDGVPLTQQLHIQLIVSGNPRQETLGLKTGNPFIPLLLNSPLPVRIDSSGRLQIQVRPGQWQIQLTLRNSEPLSPATLTMGDIDGTWPTEEIWVFEADPKLRQIEINTLSPLDPSRTSLPEKWRNFPAYLITAEGVMTLTQKNRGNPNPVPNRLKIHRKIWLDEQGSGLTAYDALSGTMTRDWRLNVNPSLILGKVEVEGSSRLITQLKDSDRTGVEVRQGSLELYAESRIQKNVSQGCLEIPALGWDHTFQQLSMELNLPPGWKLLTTTGVDRVSTWLNRWTLLDIFMVLIIGLATSRILGLGWGGIAILLLFFSFHQQGSPRYLWLPLLGLLAMQQVITATTGKRLCRMAGLVILIVIIVSSVPYMINQIRVGIYPQLEYGDHFRITNEYQTDSEHLPLASPTMEHDASLTESAALPQPRSKTVRKQAYYSLGTSQVPEKPKSIQIDPQDMIQTGPGLPDWKWQQIYLSWNGPVSPEQNISFFFLTPFSNTVLAFVRVFLLTLLIGGFLRKFLISSGRTGVSKQTKTLGASLVFLIAIVFSPQHASAEVPPPEILQELQERLLRAPECGDQCATISNCIIRTEENLLTVELQVDSLIRGAITLPGENRFFPRITLDGQPAQIVRLDSQGYSLIRVEQGSHTILLQKQLNSQDKASFSFPVLPRQGQALLNDWSINGLHEDGRLDKQISLSRITPAAREDNAGTDDADTIQIPAFVRIERTLHMGLKWTVSTRIIRLSPDTVIALDIPLLPGEHVTSAGLQLRKQHARINMGSKQKSFTFHSSMDPVDSIRLTAPLTSSWTEIWFLDVSPIWHVETQGLPEINQTNPAGKRYPEYHPYPGESLQLAISRPKGVTGPTMTVNRSKVVVKPGLRATETTLFVSLNASRGLQHSITLPPDIDLQKTLINGKEFPLQLNNGQLSFPIQPGPQNLEIGWRSKQGVGTRLTTETIDLGIKSVNASIEMTVPSSRWILLTGGPRVGPAVLFWGELLVIILIALLLGRVKLTPLNTLQWLLLSLGLSQVPAPIAAVVVAWLLLLGLRRKKGHEITQTATFNIMQVVLVLLTFAALGALFFAIEQGLLGHPDMQIGGNGSNGHSLHWYQDRADFLLPSAWVITVPLLTYRISMLLWALWLAIALLRWLRWGWDCFSETSTWKKAPPKPKKKPIVRKRRVVTPSGKTAVKRNETTEVTPVNKE</sequence>
<feature type="transmembrane region" description="Helical" evidence="2">
    <location>
        <begin position="1216"/>
        <end position="1243"/>
    </location>
</feature>
<reference evidence="4" key="1">
    <citation type="journal article" date="2013" name="Stand. Genomic Sci.">
        <title>Complete genome sequence of Desulfocapsa sulfexigens, a marine deltaproteobacterium specialized in disproportionating inorganic sulfur compounds.</title>
        <authorList>
            <person name="Finster K.W."/>
            <person name="Kjeldsen K.U."/>
            <person name="Kube M."/>
            <person name="Reinhardt R."/>
            <person name="Mussmann M."/>
            <person name="Amann R."/>
            <person name="Schreiber L."/>
        </authorList>
    </citation>
    <scope>NUCLEOTIDE SEQUENCE [LARGE SCALE GENOMIC DNA]</scope>
    <source>
        <strain evidence="4">DSM 10523 / SB164P1</strain>
    </source>
</reference>
<dbReference type="EMBL" id="CP003985">
    <property type="protein sequence ID" value="AGF78868.1"/>
    <property type="molecule type" value="Genomic_DNA"/>
</dbReference>
<accession>M1P5W1</accession>
<keyword evidence="2" id="KW-1133">Transmembrane helix</keyword>
<gene>
    <name evidence="3" type="ordered locus">UWK_02328</name>
</gene>
<dbReference type="eggNOG" id="ENOG502Z83T">
    <property type="taxonomic scope" value="Bacteria"/>
</dbReference>
<feature type="region of interest" description="Disordered" evidence="1">
    <location>
        <begin position="1377"/>
        <end position="1398"/>
    </location>
</feature>
<dbReference type="Proteomes" id="UP000011721">
    <property type="component" value="Chromosome"/>
</dbReference>
<feature type="transmembrane region" description="Helical" evidence="2">
    <location>
        <begin position="1183"/>
        <end position="1204"/>
    </location>
</feature>
<feature type="transmembrane region" description="Helical" evidence="2">
    <location>
        <begin position="1323"/>
        <end position="1344"/>
    </location>
</feature>
<proteinExistence type="predicted"/>
<name>M1P5W1_DESSD</name>
<feature type="transmembrane region" description="Helical" evidence="2">
    <location>
        <begin position="555"/>
        <end position="573"/>
    </location>
</feature>
<evidence type="ECO:0000313" key="3">
    <source>
        <dbReference type="EMBL" id="AGF78868.1"/>
    </source>
</evidence>
<organism evidence="3 4">
    <name type="scientific">Desulfocapsa sulfexigens (strain DSM 10523 / SB164P1)</name>
    <dbReference type="NCBI Taxonomy" id="1167006"/>
    <lineage>
        <taxon>Bacteria</taxon>
        <taxon>Pseudomonadati</taxon>
        <taxon>Thermodesulfobacteriota</taxon>
        <taxon>Desulfobulbia</taxon>
        <taxon>Desulfobulbales</taxon>
        <taxon>Desulfocapsaceae</taxon>
        <taxon>Desulfocapsa</taxon>
    </lineage>
</organism>
<protein>
    <submittedName>
        <fullName evidence="3">Uncharacterized protein</fullName>
    </submittedName>
</protein>
<feature type="transmembrane region" description="Helical" evidence="2">
    <location>
        <begin position="507"/>
        <end position="523"/>
    </location>
</feature>
<keyword evidence="2" id="KW-0812">Transmembrane</keyword>
<keyword evidence="2" id="KW-0472">Membrane</keyword>